<sequence length="626" mass="68716">MKRGRREANTDGVLASVFLKTRFLLLPLPPHFKVATADFFLPIRASSSSIIAGVASSNVDRLAAILSSTTPIPLPKLNQIHAHLLRSFPDAASDSLIARLFNNAIRSLSKSPLHSASFAAFRLYFLMTRVALRPGRFTLPFLLNCSAAIPSITIGAEIHSRAIRSGLLSVLPVANALVDMYGKCGSLLHARAAFLDIAVKDVVSYNAVLGAHARLGADMPAAQRVFDAMPHRNVISWNSLIVGYVNAGDIPSGRDVFDRMSVSNIVSWTVLIVGYCKAGAVVDARELFDRMPEKNLVSWTAMITGYSQCGMPKEALSLFHELERRRIEPDAATMVGVISASAQVGSLELANWVGSYVDQNKIERNERVLTALVDMHAKCGNVEKALLAFKEIPSPDAYSYTALINGLASHGHEMMALEIFDRMQQEAIKPDPITFVGVLSACSHAGLVDKGLEYWESMVQDYGMERRADHYACVVDMLGRAGRLKEAYAMIQSMPMGPHPGALGALLAACRTYSNIGIAENVAKELFKLEPQNTGNYILLSSIYAERGQWDDAERVRSMIRGRKFDKLPGLSWIDDQRRGRRFQNKPESFKLHKIVISKYQVIPASPSHSKELAAVCFILRGCATL</sequence>
<keyword evidence="1" id="KW-0677">Repeat</keyword>
<name>A0AAQ3Q4T7_9LILI</name>
<dbReference type="InterPro" id="IPR046848">
    <property type="entry name" value="E_motif"/>
</dbReference>
<gene>
    <name evidence="3" type="ORF">Cni_G05287</name>
</gene>
<dbReference type="Gene3D" id="1.25.40.10">
    <property type="entry name" value="Tetratricopeptide repeat domain"/>
    <property type="match status" value="3"/>
</dbReference>
<dbReference type="AlphaFoldDB" id="A0AAQ3Q4T7"/>
<evidence type="ECO:0000256" key="1">
    <source>
        <dbReference type="ARBA" id="ARBA00022737"/>
    </source>
</evidence>
<evidence type="ECO:0008006" key="5">
    <source>
        <dbReference type="Google" id="ProtNLM"/>
    </source>
</evidence>
<feature type="repeat" description="PPR" evidence="2">
    <location>
        <begin position="396"/>
        <end position="430"/>
    </location>
</feature>
<accession>A0AAQ3Q4T7</accession>
<dbReference type="InterPro" id="IPR002885">
    <property type="entry name" value="PPR_rpt"/>
</dbReference>
<dbReference type="NCBIfam" id="TIGR00756">
    <property type="entry name" value="PPR"/>
    <property type="match status" value="5"/>
</dbReference>
<feature type="repeat" description="PPR" evidence="2">
    <location>
        <begin position="295"/>
        <end position="329"/>
    </location>
</feature>
<keyword evidence="4" id="KW-1185">Reference proteome</keyword>
<feature type="repeat" description="PPR" evidence="2">
    <location>
        <begin position="264"/>
        <end position="294"/>
    </location>
</feature>
<evidence type="ECO:0000313" key="3">
    <source>
        <dbReference type="EMBL" id="WOK96580.1"/>
    </source>
</evidence>
<organism evidence="3 4">
    <name type="scientific">Canna indica</name>
    <name type="common">Indian-shot</name>
    <dbReference type="NCBI Taxonomy" id="4628"/>
    <lineage>
        <taxon>Eukaryota</taxon>
        <taxon>Viridiplantae</taxon>
        <taxon>Streptophyta</taxon>
        <taxon>Embryophyta</taxon>
        <taxon>Tracheophyta</taxon>
        <taxon>Spermatophyta</taxon>
        <taxon>Magnoliopsida</taxon>
        <taxon>Liliopsida</taxon>
        <taxon>Zingiberales</taxon>
        <taxon>Cannaceae</taxon>
        <taxon>Canna</taxon>
    </lineage>
</organism>
<dbReference type="Proteomes" id="UP001327560">
    <property type="component" value="Chromosome 2"/>
</dbReference>
<reference evidence="3 4" key="1">
    <citation type="submission" date="2023-10" db="EMBL/GenBank/DDBJ databases">
        <title>Chromosome-scale genome assembly provides insights into flower coloration mechanisms of Canna indica.</title>
        <authorList>
            <person name="Li C."/>
        </authorList>
    </citation>
    <scope>NUCLEOTIDE SEQUENCE [LARGE SCALE GENOMIC DNA]</scope>
    <source>
        <tissue evidence="3">Flower</tissue>
    </source>
</reference>
<dbReference type="GO" id="GO:0003723">
    <property type="term" value="F:RNA binding"/>
    <property type="evidence" value="ECO:0007669"/>
    <property type="project" value="InterPro"/>
</dbReference>
<dbReference type="InterPro" id="IPR011990">
    <property type="entry name" value="TPR-like_helical_dom_sf"/>
</dbReference>
<dbReference type="FunFam" id="1.25.40.10:FF:000090">
    <property type="entry name" value="Pentatricopeptide repeat-containing protein, chloroplastic"/>
    <property type="match status" value="1"/>
</dbReference>
<dbReference type="Pfam" id="PF13041">
    <property type="entry name" value="PPR_2"/>
    <property type="match status" value="2"/>
</dbReference>
<evidence type="ECO:0000256" key="2">
    <source>
        <dbReference type="PROSITE-ProRule" id="PRU00708"/>
    </source>
</evidence>
<dbReference type="GO" id="GO:0009451">
    <property type="term" value="P:RNA modification"/>
    <property type="evidence" value="ECO:0007669"/>
    <property type="project" value="InterPro"/>
</dbReference>
<dbReference type="Pfam" id="PF12854">
    <property type="entry name" value="PPR_1"/>
    <property type="match status" value="1"/>
</dbReference>
<dbReference type="SUPFAM" id="SSF48452">
    <property type="entry name" value="TPR-like"/>
    <property type="match status" value="1"/>
</dbReference>
<dbReference type="Pfam" id="PF01535">
    <property type="entry name" value="PPR"/>
    <property type="match status" value="2"/>
</dbReference>
<proteinExistence type="predicted"/>
<dbReference type="EMBL" id="CP136891">
    <property type="protein sequence ID" value="WOK96580.1"/>
    <property type="molecule type" value="Genomic_DNA"/>
</dbReference>
<dbReference type="PANTHER" id="PTHR47926">
    <property type="entry name" value="PENTATRICOPEPTIDE REPEAT-CONTAINING PROTEIN"/>
    <property type="match status" value="1"/>
</dbReference>
<dbReference type="FunFam" id="1.25.40.10:FF:000348">
    <property type="entry name" value="Pentatricopeptide repeat-containing protein chloroplastic"/>
    <property type="match status" value="1"/>
</dbReference>
<feature type="repeat" description="PPR" evidence="2">
    <location>
        <begin position="201"/>
        <end position="236"/>
    </location>
</feature>
<protein>
    <recommendedName>
        <fullName evidence="5">Pentatricopeptide repeat-containing protein</fullName>
    </recommendedName>
</protein>
<dbReference type="PANTHER" id="PTHR47926:SF509">
    <property type="entry name" value="(WILD MALAYSIAN BANANA) HYPOTHETICAL PROTEIN"/>
    <property type="match status" value="1"/>
</dbReference>
<dbReference type="PROSITE" id="PS51375">
    <property type="entry name" value="PPR"/>
    <property type="match status" value="4"/>
</dbReference>
<dbReference type="InterPro" id="IPR046960">
    <property type="entry name" value="PPR_At4g14850-like_plant"/>
</dbReference>
<dbReference type="Pfam" id="PF20431">
    <property type="entry name" value="E_motif"/>
    <property type="match status" value="1"/>
</dbReference>
<evidence type="ECO:0000313" key="4">
    <source>
        <dbReference type="Proteomes" id="UP001327560"/>
    </source>
</evidence>